<protein>
    <recommendedName>
        <fullName evidence="3">DUF4283 domain-containing protein</fullName>
    </recommendedName>
</protein>
<name>A0A7J9BK59_GOSGO</name>
<dbReference type="EMBL" id="JABEZY010000004">
    <property type="protein sequence ID" value="MBA0736544.1"/>
    <property type="molecule type" value="Genomic_DNA"/>
</dbReference>
<organism evidence="1 2">
    <name type="scientific">Gossypium gossypioides</name>
    <name type="common">Mexican cotton</name>
    <name type="synonym">Selera gossypioides</name>
    <dbReference type="NCBI Taxonomy" id="34282"/>
    <lineage>
        <taxon>Eukaryota</taxon>
        <taxon>Viridiplantae</taxon>
        <taxon>Streptophyta</taxon>
        <taxon>Embryophyta</taxon>
        <taxon>Tracheophyta</taxon>
        <taxon>Spermatophyta</taxon>
        <taxon>Magnoliopsida</taxon>
        <taxon>eudicotyledons</taxon>
        <taxon>Gunneridae</taxon>
        <taxon>Pentapetalae</taxon>
        <taxon>rosids</taxon>
        <taxon>malvids</taxon>
        <taxon>Malvales</taxon>
        <taxon>Malvaceae</taxon>
        <taxon>Malvoideae</taxon>
        <taxon>Gossypium</taxon>
    </lineage>
</organism>
<evidence type="ECO:0008006" key="3">
    <source>
        <dbReference type="Google" id="ProtNLM"/>
    </source>
</evidence>
<evidence type="ECO:0000313" key="2">
    <source>
        <dbReference type="Proteomes" id="UP000593579"/>
    </source>
</evidence>
<dbReference type="Proteomes" id="UP000593579">
    <property type="component" value="Unassembled WGS sequence"/>
</dbReference>
<evidence type="ECO:0000313" key="1">
    <source>
        <dbReference type="EMBL" id="MBA0736544.1"/>
    </source>
</evidence>
<feature type="non-terminal residue" evidence="1">
    <location>
        <position position="1"/>
    </location>
</feature>
<accession>A0A7J9BK59</accession>
<sequence length="106" mass="12241">EDEDPLQIPLVTANFWVQVHDLPPGFFSELVAKHFCLARLDNEGKEMDLGWDLSLRAQSRRVVVVNSIWLREEEDNGFFGVNLERQNVTPYTQLDCRTRAIGCYNS</sequence>
<keyword evidence="2" id="KW-1185">Reference proteome</keyword>
<reference evidence="1 2" key="1">
    <citation type="journal article" date="2019" name="Genome Biol. Evol.">
        <title>Insights into the evolution of the New World diploid cottons (Gossypium, subgenus Houzingenia) based on genome sequencing.</title>
        <authorList>
            <person name="Grover C.E."/>
            <person name="Arick M.A. 2nd"/>
            <person name="Thrash A."/>
            <person name="Conover J.L."/>
            <person name="Sanders W.S."/>
            <person name="Peterson D.G."/>
            <person name="Frelichowski J.E."/>
            <person name="Scheffler J.A."/>
            <person name="Scheffler B.E."/>
            <person name="Wendel J.F."/>
        </authorList>
    </citation>
    <scope>NUCLEOTIDE SEQUENCE [LARGE SCALE GENOMIC DNA]</scope>
    <source>
        <strain evidence="1">5</strain>
        <tissue evidence="1">Leaf</tissue>
    </source>
</reference>
<dbReference type="AlphaFoldDB" id="A0A7J9BK59"/>
<proteinExistence type="predicted"/>
<gene>
    <name evidence="1" type="ORF">Gogos_010086</name>
</gene>
<comment type="caution">
    <text evidence="1">The sequence shown here is derived from an EMBL/GenBank/DDBJ whole genome shotgun (WGS) entry which is preliminary data.</text>
</comment>
<dbReference type="OrthoDB" id="1001921at2759"/>